<organism evidence="5 6">
    <name type="scientific">Microcystis aeruginosa NIES-2519</name>
    <dbReference type="NCBI Taxonomy" id="2303981"/>
    <lineage>
        <taxon>Bacteria</taxon>
        <taxon>Bacillati</taxon>
        <taxon>Cyanobacteriota</taxon>
        <taxon>Cyanophyceae</taxon>
        <taxon>Oscillatoriophycideae</taxon>
        <taxon>Chroococcales</taxon>
        <taxon>Microcystaceae</taxon>
        <taxon>Microcystis</taxon>
    </lineage>
</organism>
<evidence type="ECO:0000256" key="1">
    <source>
        <dbReference type="ARBA" id="ARBA00010134"/>
    </source>
</evidence>
<dbReference type="GO" id="GO:0006508">
    <property type="term" value="P:proteolysis"/>
    <property type="evidence" value="ECO:0007669"/>
    <property type="project" value="InterPro"/>
</dbReference>
<dbReference type="SUPFAM" id="SSF52129">
    <property type="entry name" value="Caspase-like"/>
    <property type="match status" value="1"/>
</dbReference>
<feature type="compositionally biased region" description="Pro residues" evidence="2">
    <location>
        <begin position="331"/>
        <end position="350"/>
    </location>
</feature>
<dbReference type="SMART" id="SM00115">
    <property type="entry name" value="CASc"/>
    <property type="match status" value="1"/>
</dbReference>
<feature type="compositionally biased region" description="Pro residues" evidence="2">
    <location>
        <begin position="304"/>
        <end position="323"/>
    </location>
</feature>
<name>A0A5A5R8L4_MICAE</name>
<dbReference type="Gene3D" id="1.25.40.620">
    <property type="match status" value="1"/>
</dbReference>
<evidence type="ECO:0000256" key="2">
    <source>
        <dbReference type="SAM" id="MobiDB-lite"/>
    </source>
</evidence>
<dbReference type="PANTHER" id="PTHR22576">
    <property type="entry name" value="MUCOSA ASSOCIATED LYMPHOID TISSUE LYMPHOMA TRANSLOCATION PROTEIN 1/PARACASPASE"/>
    <property type="match status" value="1"/>
</dbReference>
<keyword evidence="3" id="KW-0812">Transmembrane</keyword>
<evidence type="ECO:0000313" key="6">
    <source>
        <dbReference type="Proteomes" id="UP000323569"/>
    </source>
</evidence>
<feature type="transmembrane region" description="Helical" evidence="3">
    <location>
        <begin position="9"/>
        <end position="26"/>
    </location>
</feature>
<dbReference type="InterPro" id="IPR037215">
    <property type="entry name" value="GUN4-like_sf"/>
</dbReference>
<keyword evidence="3" id="KW-1133">Transmembrane helix</keyword>
<dbReference type="PANTHER" id="PTHR22576:SF37">
    <property type="entry name" value="MUCOSA-ASSOCIATED LYMPHOID TISSUE LYMPHOMA TRANSLOCATION PROTEIN 1"/>
    <property type="match status" value="1"/>
</dbReference>
<dbReference type="InterPro" id="IPR029030">
    <property type="entry name" value="Caspase-like_dom_sf"/>
</dbReference>
<gene>
    <name evidence="5" type="ORF">MiYa_01089</name>
</gene>
<dbReference type="InterPro" id="IPR015917">
    <property type="entry name" value="Pept_C14A"/>
</dbReference>
<dbReference type="InterPro" id="IPR001309">
    <property type="entry name" value="Pept_C14_p20"/>
</dbReference>
<dbReference type="Pfam" id="PF00656">
    <property type="entry name" value="Peptidase_C14"/>
    <property type="match status" value="1"/>
</dbReference>
<proteinExistence type="inferred from homology"/>
<dbReference type="Gene3D" id="1.10.10.1770">
    <property type="entry name" value="Gun4-like"/>
    <property type="match status" value="1"/>
</dbReference>
<dbReference type="Gene3D" id="3.40.50.1460">
    <property type="match status" value="1"/>
</dbReference>
<evidence type="ECO:0000313" key="5">
    <source>
        <dbReference type="EMBL" id="GCA69562.1"/>
    </source>
</evidence>
<evidence type="ECO:0000259" key="4">
    <source>
        <dbReference type="PROSITE" id="PS50208"/>
    </source>
</evidence>
<accession>A0A5A5R8L4</accession>
<dbReference type="PROSITE" id="PS50208">
    <property type="entry name" value="CASPASE_P20"/>
    <property type="match status" value="1"/>
</dbReference>
<dbReference type="AlphaFoldDB" id="A0A5A5R8L4"/>
<dbReference type="PRINTS" id="PR01217">
    <property type="entry name" value="PRICHEXTENSN"/>
</dbReference>
<dbReference type="Pfam" id="PF05419">
    <property type="entry name" value="GUN4"/>
    <property type="match status" value="1"/>
</dbReference>
<dbReference type="CDD" id="cd16383">
    <property type="entry name" value="GUN4"/>
    <property type="match status" value="1"/>
</dbReference>
<dbReference type="InterPro" id="IPR008629">
    <property type="entry name" value="GUN4-like"/>
</dbReference>
<dbReference type="InterPro" id="IPR011600">
    <property type="entry name" value="Pept_C14_caspase"/>
</dbReference>
<dbReference type="Proteomes" id="UP000323569">
    <property type="component" value="Unassembled WGS sequence"/>
</dbReference>
<sequence>MSISRLKLLGYLTITTTILSVAMWMSPERGKFLPFKGINQAVTQNRPNTQQQQQQRRIALVIGNANYTVGKLKTPLNDATDMATTLKKLGFEVILLEDASKRQMQESFENFSKQLGKGTIGLFYYAGHGMQVNGENYLIPVNAHIKAEKDVEYESMPLGKILGRMEGAGNRINIVILDACRDNPFRKFWRSSSRGLTAPLQAVSGTLIAFATAPGKVASDGTGRNGLFTSYLLKYIKTPNLDVDFMLRKVRSDVAKDTNDYQVPWTSSSLIGEFAFNQKTETTPPIVTSSPVPKPSPSIAVVPTPKPTPSPPPVTSSPVPKPSPSIAVVPTPKPTPSPPPVTSPPVPKPSPSIAVVPTPKPNPSPVLKPGTTLISRSTGVNYTNLRDLLAAKKWEEADEETTRAMLQAAKREKEGWFTDVDINNFSCEDLRIIDQLWLSASKGKFGFSVQKEIYESLGGTSKYNGEVWNKFGDRVGWRKGGSWLYLSDVTYSAEAPKGYLPFGFAVRIVRVDGGVFILLSCKSF</sequence>
<feature type="compositionally biased region" description="Low complexity" evidence="2">
    <location>
        <begin position="282"/>
        <end position="303"/>
    </location>
</feature>
<evidence type="ECO:0000256" key="3">
    <source>
        <dbReference type="SAM" id="Phobius"/>
    </source>
</evidence>
<keyword evidence="3" id="KW-0472">Membrane</keyword>
<feature type="domain" description="Caspase family p20" evidence="4">
    <location>
        <begin position="55"/>
        <end position="184"/>
    </location>
</feature>
<dbReference type="SUPFAM" id="SSF140869">
    <property type="entry name" value="GUN4-like"/>
    <property type="match status" value="1"/>
</dbReference>
<protein>
    <submittedName>
        <fullName evidence="5">Ycf53-like protein</fullName>
    </submittedName>
</protein>
<dbReference type="EMBL" id="BHVO01000011">
    <property type="protein sequence ID" value="GCA69562.1"/>
    <property type="molecule type" value="Genomic_DNA"/>
</dbReference>
<comment type="similarity">
    <text evidence="1">Belongs to the peptidase C14A family.</text>
</comment>
<dbReference type="GO" id="GO:0004197">
    <property type="term" value="F:cysteine-type endopeptidase activity"/>
    <property type="evidence" value="ECO:0007669"/>
    <property type="project" value="InterPro"/>
</dbReference>
<feature type="region of interest" description="Disordered" evidence="2">
    <location>
        <begin position="282"/>
        <end position="368"/>
    </location>
</feature>
<comment type="caution">
    <text evidence="5">The sequence shown here is derived from an EMBL/GenBank/DDBJ whole genome shotgun (WGS) entry which is preliminary data.</text>
</comment>
<dbReference type="RefSeq" id="WP_149978929.1">
    <property type="nucleotide sequence ID" value="NZ_BHVO01000011.1"/>
</dbReference>
<reference evidence="5 6" key="1">
    <citation type="submission" date="2018-09" db="EMBL/GenBank/DDBJ databases">
        <title>Evolutionary history of phycoerythrin pigmentation in the water bloom-forming cyanobacterium Microcystis aeruginosa.</title>
        <authorList>
            <person name="Tanabe Y."/>
            <person name="Tanabe Y."/>
            <person name="Yamaguchi H."/>
        </authorList>
    </citation>
    <scope>NUCLEOTIDE SEQUENCE [LARGE SCALE GENOMIC DNA]</scope>
    <source>
        <strain evidence="5 6">NIES-2519</strain>
    </source>
</reference>
<dbReference type="InterPro" id="IPR052039">
    <property type="entry name" value="Caspase-related_regulators"/>
</dbReference>